<sequence length="292" mass="30818">MNAVVADAAVIAVAARQIESFTGLIVGHLISSVGHKTGGIMPPLQRRGPLPGGFRGGLGALLQRLHHILPQGTGGRGCADLRQKPIVFAGENNLQRGVVFCGDGQLAEVASGADSVVALYWGQQLGVGGQRQRICKTLPGIYKIIRRDRLSIGPAGAAQVKGIGCGTVGILFHIHTFCHTLHRGGVTAGTAGHAHQVFIKTTDHRIVCGGGNIGGVKGGHVTSCAHRQNRRRLRLAAAAQRPGAQHRGQRQSRPSLHSSHVCFSLQNTAPGGAFCQFAALRCKRIFARTRKH</sequence>
<organism evidence="1">
    <name type="scientific">bioreactor metagenome</name>
    <dbReference type="NCBI Taxonomy" id="1076179"/>
    <lineage>
        <taxon>unclassified sequences</taxon>
        <taxon>metagenomes</taxon>
        <taxon>ecological metagenomes</taxon>
    </lineage>
</organism>
<evidence type="ECO:0000313" key="1">
    <source>
        <dbReference type="EMBL" id="MPM27539.1"/>
    </source>
</evidence>
<comment type="caution">
    <text evidence="1">The sequence shown here is derived from an EMBL/GenBank/DDBJ whole genome shotgun (WGS) entry which is preliminary data.</text>
</comment>
<dbReference type="AlphaFoldDB" id="A0A644YGT5"/>
<dbReference type="EMBL" id="VSSQ01005018">
    <property type="protein sequence ID" value="MPM27539.1"/>
    <property type="molecule type" value="Genomic_DNA"/>
</dbReference>
<protein>
    <submittedName>
        <fullName evidence="1">Uncharacterized protein</fullName>
    </submittedName>
</protein>
<gene>
    <name evidence="1" type="ORF">SDC9_74051</name>
</gene>
<reference evidence="1" key="1">
    <citation type="submission" date="2019-08" db="EMBL/GenBank/DDBJ databases">
        <authorList>
            <person name="Kucharzyk K."/>
            <person name="Murdoch R.W."/>
            <person name="Higgins S."/>
            <person name="Loffler F."/>
        </authorList>
    </citation>
    <scope>NUCLEOTIDE SEQUENCE</scope>
</reference>
<proteinExistence type="predicted"/>
<accession>A0A644YGT5</accession>
<name>A0A644YGT5_9ZZZZ</name>